<accession>A0A1E4S6G4</accession>
<evidence type="ECO:0000256" key="1">
    <source>
        <dbReference type="SAM" id="Phobius"/>
    </source>
</evidence>
<keyword evidence="3" id="KW-1185">Reference proteome</keyword>
<organism evidence="2 3">
    <name type="scientific">Cyberlindnera jadinii (strain ATCC 18201 / CBS 1600 / BCRC 20928 / JCM 3617 / NBRC 0987 / NRRL Y-1542)</name>
    <name type="common">Torula yeast</name>
    <name type="synonym">Candida utilis</name>
    <dbReference type="NCBI Taxonomy" id="983966"/>
    <lineage>
        <taxon>Eukaryota</taxon>
        <taxon>Fungi</taxon>
        <taxon>Dikarya</taxon>
        <taxon>Ascomycota</taxon>
        <taxon>Saccharomycotina</taxon>
        <taxon>Saccharomycetes</taxon>
        <taxon>Phaffomycetales</taxon>
        <taxon>Phaffomycetaceae</taxon>
        <taxon>Cyberlindnera</taxon>
    </lineage>
</organism>
<protein>
    <submittedName>
        <fullName evidence="2">Uncharacterized protein</fullName>
    </submittedName>
</protein>
<evidence type="ECO:0000313" key="2">
    <source>
        <dbReference type="EMBL" id="ODV75105.1"/>
    </source>
</evidence>
<dbReference type="GeneID" id="30988647"/>
<reference evidence="2 3" key="1">
    <citation type="journal article" date="2016" name="Proc. Natl. Acad. Sci. U.S.A.">
        <title>Comparative genomics of biotechnologically important yeasts.</title>
        <authorList>
            <person name="Riley R."/>
            <person name="Haridas S."/>
            <person name="Wolfe K.H."/>
            <person name="Lopes M.R."/>
            <person name="Hittinger C.T."/>
            <person name="Goeker M."/>
            <person name="Salamov A.A."/>
            <person name="Wisecaver J.H."/>
            <person name="Long T.M."/>
            <person name="Calvey C.H."/>
            <person name="Aerts A.L."/>
            <person name="Barry K.W."/>
            <person name="Choi C."/>
            <person name="Clum A."/>
            <person name="Coughlan A.Y."/>
            <person name="Deshpande S."/>
            <person name="Douglass A.P."/>
            <person name="Hanson S.J."/>
            <person name="Klenk H.-P."/>
            <person name="LaButti K.M."/>
            <person name="Lapidus A."/>
            <person name="Lindquist E.A."/>
            <person name="Lipzen A.M."/>
            <person name="Meier-Kolthoff J.P."/>
            <person name="Ohm R.A."/>
            <person name="Otillar R.P."/>
            <person name="Pangilinan J.L."/>
            <person name="Peng Y."/>
            <person name="Rokas A."/>
            <person name="Rosa C.A."/>
            <person name="Scheuner C."/>
            <person name="Sibirny A.A."/>
            <person name="Slot J.C."/>
            <person name="Stielow J.B."/>
            <person name="Sun H."/>
            <person name="Kurtzman C.P."/>
            <person name="Blackwell M."/>
            <person name="Grigoriev I.V."/>
            <person name="Jeffries T.W."/>
        </authorList>
    </citation>
    <scope>NUCLEOTIDE SEQUENCE [LARGE SCALE GENOMIC DNA]</scope>
    <source>
        <strain evidence="3">ATCC 18201 / CBS 1600 / BCRC 20928 / JCM 3617 / NBRC 0987 / NRRL Y-1542</strain>
    </source>
</reference>
<keyword evidence="1" id="KW-0472">Membrane</keyword>
<feature type="transmembrane region" description="Helical" evidence="1">
    <location>
        <begin position="15"/>
        <end position="39"/>
    </location>
</feature>
<dbReference type="AlphaFoldDB" id="A0A1E4S6G4"/>
<dbReference type="Proteomes" id="UP000094389">
    <property type="component" value="Unassembled WGS sequence"/>
</dbReference>
<sequence length="57" mass="6563">MSKMKSISNHNDGGIWFFMYSLVLVVAYAGLITYSAPLLQKRTKVTYKYQGHKGQYK</sequence>
<dbReference type="RefSeq" id="XP_020072144.1">
    <property type="nucleotide sequence ID" value="XM_020214251.1"/>
</dbReference>
<keyword evidence="1" id="KW-0812">Transmembrane</keyword>
<evidence type="ECO:0000313" key="3">
    <source>
        <dbReference type="Proteomes" id="UP000094389"/>
    </source>
</evidence>
<proteinExistence type="predicted"/>
<gene>
    <name evidence="2" type="ORF">CYBJADRAFT_165868</name>
</gene>
<keyword evidence="1" id="KW-1133">Transmembrane helix</keyword>
<dbReference type="EMBL" id="KV453926">
    <property type="protein sequence ID" value="ODV75105.1"/>
    <property type="molecule type" value="Genomic_DNA"/>
</dbReference>
<name>A0A1E4S6G4_CYBJN</name>